<sequence>MHGSRLRNIAQRLCEACCLLSAAMRPSRDMVSATARPARDFARAHVRAVVVGAWLQPESQGYWLFTVGGGKFVQSSPRPKARFLRQPALEDLTRSARTETPRNSDRKKSDQRAAAAGGGAWAAAGGGVGLWRRGGGRELWWRLGFVMSVSPPFWLRNRNIGLAHRIMVKSLATSPHDPLGITDSVCKNQLVVVSVQYDPFNPYISIRSTTIGKLRVARDPITMHTSWRSNSDIVSVTRVSMTFRVVRTNQYNQDLGLIHSTNGNHLESPNEGSSIDHQDRLELNLEEINRHNAAGDTSDGGRRQRIACGSLPLAAAPSAAHVAPNVAHPAASGRPAHRATDCARLPVMVGHQSHNHVRDSSNLSSAAVDRQSGPRPDSIFLRQSALEDLTDFSHERILLEKLIGTSPITVAARGGVCQSWGGEEEGWAALSRVMRCKSVSLAALGITDSACKNQLVVVRVQYGPFNTYIPIRSTTIDSIGYPRIKGSGESSTTKHRLLHASGPHPILLPNDPKSQIFKKKIFPLDFARIPRAQLGGHCAHVAHAQCAHPDGRCTRWPVIVRTCCAWWCAHVAHGGVHTCSPTCTSCARRWPPPVRTRCAQGHAAPPARAVRAGGRPPCARVVHRGAHSVQHALRTGARTACSTRAGGSTPPVRWFRGGDAVGFFEF</sequence>
<proteinExistence type="predicted"/>
<evidence type="ECO:0000313" key="3">
    <source>
        <dbReference type="Proteomes" id="UP000250235"/>
    </source>
</evidence>
<evidence type="ECO:0000313" key="2">
    <source>
        <dbReference type="EMBL" id="KZV25208.1"/>
    </source>
</evidence>
<dbReference type="AlphaFoldDB" id="A0A2Z7AV16"/>
<name>A0A2Z7AV16_9LAMI</name>
<dbReference type="EMBL" id="KV011933">
    <property type="protein sequence ID" value="KZV25208.1"/>
    <property type="molecule type" value="Genomic_DNA"/>
</dbReference>
<gene>
    <name evidence="2" type="ORF">F511_29582</name>
</gene>
<evidence type="ECO:0000256" key="1">
    <source>
        <dbReference type="SAM" id="MobiDB-lite"/>
    </source>
</evidence>
<feature type="region of interest" description="Disordered" evidence="1">
    <location>
        <begin position="92"/>
        <end position="121"/>
    </location>
</feature>
<protein>
    <submittedName>
        <fullName evidence="2">Uncharacterized protein</fullName>
    </submittedName>
</protein>
<accession>A0A2Z7AV16</accession>
<organism evidence="2 3">
    <name type="scientific">Dorcoceras hygrometricum</name>
    <dbReference type="NCBI Taxonomy" id="472368"/>
    <lineage>
        <taxon>Eukaryota</taxon>
        <taxon>Viridiplantae</taxon>
        <taxon>Streptophyta</taxon>
        <taxon>Embryophyta</taxon>
        <taxon>Tracheophyta</taxon>
        <taxon>Spermatophyta</taxon>
        <taxon>Magnoliopsida</taxon>
        <taxon>eudicotyledons</taxon>
        <taxon>Gunneridae</taxon>
        <taxon>Pentapetalae</taxon>
        <taxon>asterids</taxon>
        <taxon>lamiids</taxon>
        <taxon>Lamiales</taxon>
        <taxon>Gesneriaceae</taxon>
        <taxon>Didymocarpoideae</taxon>
        <taxon>Trichosporeae</taxon>
        <taxon>Loxocarpinae</taxon>
        <taxon>Dorcoceras</taxon>
    </lineage>
</organism>
<dbReference type="Proteomes" id="UP000250235">
    <property type="component" value="Unassembled WGS sequence"/>
</dbReference>
<feature type="region of interest" description="Disordered" evidence="1">
    <location>
        <begin position="353"/>
        <end position="374"/>
    </location>
</feature>
<feature type="compositionally biased region" description="Basic and acidic residues" evidence="1">
    <location>
        <begin position="92"/>
        <end position="111"/>
    </location>
</feature>
<keyword evidence="3" id="KW-1185">Reference proteome</keyword>
<reference evidence="2 3" key="1">
    <citation type="journal article" date="2015" name="Proc. Natl. Acad. Sci. U.S.A.">
        <title>The resurrection genome of Boea hygrometrica: A blueprint for survival of dehydration.</title>
        <authorList>
            <person name="Xiao L."/>
            <person name="Yang G."/>
            <person name="Zhang L."/>
            <person name="Yang X."/>
            <person name="Zhao S."/>
            <person name="Ji Z."/>
            <person name="Zhou Q."/>
            <person name="Hu M."/>
            <person name="Wang Y."/>
            <person name="Chen M."/>
            <person name="Xu Y."/>
            <person name="Jin H."/>
            <person name="Xiao X."/>
            <person name="Hu G."/>
            <person name="Bao F."/>
            <person name="Hu Y."/>
            <person name="Wan P."/>
            <person name="Li L."/>
            <person name="Deng X."/>
            <person name="Kuang T."/>
            <person name="Xiang C."/>
            <person name="Zhu J.K."/>
            <person name="Oliver M.J."/>
            <person name="He Y."/>
        </authorList>
    </citation>
    <scope>NUCLEOTIDE SEQUENCE [LARGE SCALE GENOMIC DNA]</scope>
    <source>
        <strain evidence="3">cv. XS01</strain>
    </source>
</reference>